<dbReference type="PANTHER" id="PTHR43537">
    <property type="entry name" value="TRANSCRIPTIONAL REGULATOR, GNTR FAMILY"/>
    <property type="match status" value="1"/>
</dbReference>
<evidence type="ECO:0000259" key="4">
    <source>
        <dbReference type="PROSITE" id="PS50949"/>
    </source>
</evidence>
<dbReference type="RefSeq" id="WP_377545650.1">
    <property type="nucleotide sequence ID" value="NZ_JBHSBN010000008.1"/>
</dbReference>
<organism evidence="5 6">
    <name type="scientific">Micromonospora zhanjiangensis</name>
    <dbReference type="NCBI Taxonomy" id="1522057"/>
    <lineage>
        <taxon>Bacteria</taxon>
        <taxon>Bacillati</taxon>
        <taxon>Actinomycetota</taxon>
        <taxon>Actinomycetes</taxon>
        <taxon>Micromonosporales</taxon>
        <taxon>Micromonosporaceae</taxon>
        <taxon>Micromonospora</taxon>
    </lineage>
</organism>
<keyword evidence="3" id="KW-0804">Transcription</keyword>
<dbReference type="Proteomes" id="UP001595868">
    <property type="component" value="Unassembled WGS sequence"/>
</dbReference>
<sequence>MTRPSRARPAETELAGLPALTPVPTAAERAAEAIREHIFAGRFRPGTALPETSLARALGVSRNTVREAYRTLVNEHLLSYAAHKGVVVRRLTTADVREIYGLRRMLEFATLDGLRTGTCALEPATLAGPLAAGDRAAAGDDWLAAGTANLRFHAAIVAAQGSTRADDFFRRLMTELRLGFLALVDPRAFHEPYLRRNHDIADRLRAGDLDRARATLDSYLADSMRQVVAAVADAPDGR</sequence>
<dbReference type="InterPro" id="IPR036390">
    <property type="entry name" value="WH_DNA-bd_sf"/>
</dbReference>
<dbReference type="SUPFAM" id="SSF48008">
    <property type="entry name" value="GntR ligand-binding domain-like"/>
    <property type="match status" value="1"/>
</dbReference>
<dbReference type="Gene3D" id="1.10.10.10">
    <property type="entry name" value="Winged helix-like DNA-binding domain superfamily/Winged helix DNA-binding domain"/>
    <property type="match status" value="1"/>
</dbReference>
<comment type="caution">
    <text evidence="5">The sequence shown here is derived from an EMBL/GenBank/DDBJ whole genome shotgun (WGS) entry which is preliminary data.</text>
</comment>
<gene>
    <name evidence="5" type="ORF">ACFOX0_14330</name>
</gene>
<dbReference type="Pfam" id="PF07729">
    <property type="entry name" value="FCD"/>
    <property type="match status" value="1"/>
</dbReference>
<dbReference type="EMBL" id="JBHSBN010000008">
    <property type="protein sequence ID" value="MFC4107099.1"/>
    <property type="molecule type" value="Genomic_DNA"/>
</dbReference>
<dbReference type="CDD" id="cd07377">
    <property type="entry name" value="WHTH_GntR"/>
    <property type="match status" value="1"/>
</dbReference>
<dbReference type="Gene3D" id="1.20.120.530">
    <property type="entry name" value="GntR ligand-binding domain-like"/>
    <property type="match status" value="1"/>
</dbReference>
<name>A0ABV8KM55_9ACTN</name>
<proteinExistence type="predicted"/>
<dbReference type="InterPro" id="IPR011711">
    <property type="entry name" value="GntR_C"/>
</dbReference>
<accession>A0ABV8KM55</accession>
<keyword evidence="2" id="KW-0238">DNA-binding</keyword>
<dbReference type="Pfam" id="PF00392">
    <property type="entry name" value="GntR"/>
    <property type="match status" value="1"/>
</dbReference>
<dbReference type="SMART" id="SM00895">
    <property type="entry name" value="FCD"/>
    <property type="match status" value="1"/>
</dbReference>
<evidence type="ECO:0000256" key="3">
    <source>
        <dbReference type="ARBA" id="ARBA00023163"/>
    </source>
</evidence>
<evidence type="ECO:0000313" key="6">
    <source>
        <dbReference type="Proteomes" id="UP001595868"/>
    </source>
</evidence>
<keyword evidence="1" id="KW-0805">Transcription regulation</keyword>
<feature type="domain" description="HTH gntR-type" evidence="4">
    <location>
        <begin position="24"/>
        <end position="91"/>
    </location>
</feature>
<dbReference type="PROSITE" id="PS50949">
    <property type="entry name" value="HTH_GNTR"/>
    <property type="match status" value="1"/>
</dbReference>
<reference evidence="6" key="1">
    <citation type="journal article" date="2019" name="Int. J. Syst. Evol. Microbiol.">
        <title>The Global Catalogue of Microorganisms (GCM) 10K type strain sequencing project: providing services to taxonomists for standard genome sequencing and annotation.</title>
        <authorList>
            <consortium name="The Broad Institute Genomics Platform"/>
            <consortium name="The Broad Institute Genome Sequencing Center for Infectious Disease"/>
            <person name="Wu L."/>
            <person name="Ma J."/>
        </authorList>
    </citation>
    <scope>NUCLEOTIDE SEQUENCE [LARGE SCALE GENOMIC DNA]</scope>
    <source>
        <strain evidence="6">2902at01</strain>
    </source>
</reference>
<dbReference type="SUPFAM" id="SSF46785">
    <property type="entry name" value="Winged helix' DNA-binding domain"/>
    <property type="match status" value="1"/>
</dbReference>
<dbReference type="SMART" id="SM00345">
    <property type="entry name" value="HTH_GNTR"/>
    <property type="match status" value="1"/>
</dbReference>
<evidence type="ECO:0000256" key="1">
    <source>
        <dbReference type="ARBA" id="ARBA00023015"/>
    </source>
</evidence>
<protein>
    <submittedName>
        <fullName evidence="5">GntR family transcriptional regulator</fullName>
    </submittedName>
</protein>
<evidence type="ECO:0000256" key="2">
    <source>
        <dbReference type="ARBA" id="ARBA00023125"/>
    </source>
</evidence>
<dbReference type="InterPro" id="IPR000524">
    <property type="entry name" value="Tscrpt_reg_HTH_GntR"/>
</dbReference>
<dbReference type="PANTHER" id="PTHR43537:SF45">
    <property type="entry name" value="GNTR FAMILY REGULATORY PROTEIN"/>
    <property type="match status" value="1"/>
</dbReference>
<dbReference type="InterPro" id="IPR036388">
    <property type="entry name" value="WH-like_DNA-bd_sf"/>
</dbReference>
<evidence type="ECO:0000313" key="5">
    <source>
        <dbReference type="EMBL" id="MFC4107099.1"/>
    </source>
</evidence>
<dbReference type="InterPro" id="IPR008920">
    <property type="entry name" value="TF_FadR/GntR_C"/>
</dbReference>
<keyword evidence="6" id="KW-1185">Reference proteome</keyword>